<organism evidence="5 6">
    <name type="scientific">Candidatus Bacteroides merdigallinarum</name>
    <dbReference type="NCBI Taxonomy" id="2838473"/>
    <lineage>
        <taxon>Bacteria</taxon>
        <taxon>Pseudomonadati</taxon>
        <taxon>Bacteroidota</taxon>
        <taxon>Bacteroidia</taxon>
        <taxon>Bacteroidales</taxon>
        <taxon>Bacteroidaceae</taxon>
        <taxon>Bacteroides</taxon>
    </lineage>
</organism>
<dbReference type="AlphaFoldDB" id="A0A9D2E9D1"/>
<dbReference type="InterPro" id="IPR018060">
    <property type="entry name" value="HTH_AraC"/>
</dbReference>
<proteinExistence type="predicted"/>
<dbReference type="InterPro" id="IPR003313">
    <property type="entry name" value="AraC-bd"/>
</dbReference>
<dbReference type="GO" id="GO:0003700">
    <property type="term" value="F:DNA-binding transcription factor activity"/>
    <property type="evidence" value="ECO:0007669"/>
    <property type="project" value="InterPro"/>
</dbReference>
<dbReference type="Pfam" id="PF12833">
    <property type="entry name" value="HTH_18"/>
    <property type="match status" value="1"/>
</dbReference>
<dbReference type="PANTHER" id="PTHR43280">
    <property type="entry name" value="ARAC-FAMILY TRANSCRIPTIONAL REGULATOR"/>
    <property type="match status" value="1"/>
</dbReference>
<protein>
    <submittedName>
        <fullName evidence="5">Helix-turn-helix transcriptional regulator</fullName>
    </submittedName>
</protein>
<accession>A0A9D2E9D1</accession>
<evidence type="ECO:0000313" key="6">
    <source>
        <dbReference type="Proteomes" id="UP000824028"/>
    </source>
</evidence>
<dbReference type="Proteomes" id="UP000824028">
    <property type="component" value="Unassembled WGS sequence"/>
</dbReference>
<comment type="caution">
    <text evidence="5">The sequence shown here is derived from an EMBL/GenBank/DDBJ whole genome shotgun (WGS) entry which is preliminary data.</text>
</comment>
<evidence type="ECO:0000313" key="5">
    <source>
        <dbReference type="EMBL" id="HIZ33243.1"/>
    </source>
</evidence>
<keyword evidence="1" id="KW-0805">Transcription regulation</keyword>
<reference evidence="5" key="1">
    <citation type="journal article" date="2021" name="PeerJ">
        <title>Extensive microbial diversity within the chicken gut microbiome revealed by metagenomics and culture.</title>
        <authorList>
            <person name="Gilroy R."/>
            <person name="Ravi A."/>
            <person name="Getino M."/>
            <person name="Pursley I."/>
            <person name="Horton D.L."/>
            <person name="Alikhan N.F."/>
            <person name="Baker D."/>
            <person name="Gharbi K."/>
            <person name="Hall N."/>
            <person name="Watson M."/>
            <person name="Adriaenssens E.M."/>
            <person name="Foster-Nyarko E."/>
            <person name="Jarju S."/>
            <person name="Secka A."/>
            <person name="Antonio M."/>
            <person name="Oren A."/>
            <person name="Chaudhuri R.R."/>
            <person name="La Ragione R."/>
            <person name="Hildebrand F."/>
            <person name="Pallen M.J."/>
        </authorList>
    </citation>
    <scope>NUCLEOTIDE SEQUENCE</scope>
    <source>
        <strain evidence="5">ChiHjej9B8-1298</strain>
    </source>
</reference>
<evidence type="ECO:0000256" key="3">
    <source>
        <dbReference type="ARBA" id="ARBA00023163"/>
    </source>
</evidence>
<gene>
    <name evidence="5" type="ORF">H9814_06865</name>
</gene>
<evidence type="ECO:0000256" key="2">
    <source>
        <dbReference type="ARBA" id="ARBA00023125"/>
    </source>
</evidence>
<dbReference type="InterPro" id="IPR009057">
    <property type="entry name" value="Homeodomain-like_sf"/>
</dbReference>
<feature type="domain" description="HTH araC/xylS-type" evidence="4">
    <location>
        <begin position="181"/>
        <end position="279"/>
    </location>
</feature>
<keyword evidence="2" id="KW-0238">DNA-binding</keyword>
<evidence type="ECO:0000256" key="1">
    <source>
        <dbReference type="ARBA" id="ARBA00023015"/>
    </source>
</evidence>
<dbReference type="Pfam" id="PF02311">
    <property type="entry name" value="AraC_binding"/>
    <property type="match status" value="1"/>
</dbReference>
<dbReference type="PROSITE" id="PS01124">
    <property type="entry name" value="HTH_ARAC_FAMILY_2"/>
    <property type="match status" value="1"/>
</dbReference>
<dbReference type="SMART" id="SM00342">
    <property type="entry name" value="HTH_ARAC"/>
    <property type="match status" value="1"/>
</dbReference>
<dbReference type="InterPro" id="IPR037923">
    <property type="entry name" value="HTH-like"/>
</dbReference>
<dbReference type="GO" id="GO:0043565">
    <property type="term" value="F:sequence-specific DNA binding"/>
    <property type="evidence" value="ECO:0007669"/>
    <property type="project" value="InterPro"/>
</dbReference>
<sequence>MTNVRYSLCGPDKRSSVGITDLKKSHGSLIDTSGCVLLLVTSGYAVCSINFKRYALRRGCMALFFYDEVFRMEKISGTFSARFVSLSYDLAEEAILDVPSPHFWDIVYGFPVYRATPAEWTLLNGWWEHMEWMENITEANYRDAMLKTHFHSLLLALDSQIARMTLLPLQGDVNRQWKLVTDFFKLLNKHCKETRDVQFYADRLCITPSYLYKLCQKVLQASPKELIDKETVSEIKTYLSNTDLTVKKIAEEMHFEDDSYLCRYFRRQTGMSPVDYRNSVENL</sequence>
<dbReference type="SUPFAM" id="SSF46689">
    <property type="entry name" value="Homeodomain-like"/>
    <property type="match status" value="1"/>
</dbReference>
<reference evidence="5" key="2">
    <citation type="submission" date="2021-04" db="EMBL/GenBank/DDBJ databases">
        <authorList>
            <person name="Gilroy R."/>
        </authorList>
    </citation>
    <scope>NUCLEOTIDE SEQUENCE</scope>
    <source>
        <strain evidence="5">ChiHjej9B8-1298</strain>
    </source>
</reference>
<name>A0A9D2E9D1_9BACE</name>
<dbReference type="PANTHER" id="PTHR43280:SF32">
    <property type="entry name" value="TRANSCRIPTIONAL REGULATORY PROTEIN"/>
    <property type="match status" value="1"/>
</dbReference>
<dbReference type="EMBL" id="DXBX01000053">
    <property type="protein sequence ID" value="HIZ33243.1"/>
    <property type="molecule type" value="Genomic_DNA"/>
</dbReference>
<keyword evidence="3" id="KW-0804">Transcription</keyword>
<dbReference type="SUPFAM" id="SSF51215">
    <property type="entry name" value="Regulatory protein AraC"/>
    <property type="match status" value="1"/>
</dbReference>
<evidence type="ECO:0000259" key="4">
    <source>
        <dbReference type="PROSITE" id="PS01124"/>
    </source>
</evidence>
<dbReference type="Gene3D" id="1.10.10.60">
    <property type="entry name" value="Homeodomain-like"/>
    <property type="match status" value="1"/>
</dbReference>